<gene>
    <name evidence="13" type="ORF">D7S86_10385</name>
</gene>
<accession>A0A494Y1U7</accession>
<keyword evidence="5 10" id="KW-1133">Transmembrane helix</keyword>
<keyword evidence="6" id="KW-0560">Oxidoreductase</keyword>
<dbReference type="GO" id="GO:0006631">
    <property type="term" value="P:fatty acid metabolic process"/>
    <property type="evidence" value="ECO:0007669"/>
    <property type="project" value="UniProtKB-KW"/>
</dbReference>
<evidence type="ECO:0000256" key="7">
    <source>
        <dbReference type="ARBA" id="ARBA00023004"/>
    </source>
</evidence>
<evidence type="ECO:0000313" key="13">
    <source>
        <dbReference type="EMBL" id="RKP56734.1"/>
    </source>
</evidence>
<keyword evidence="14" id="KW-1185">Reference proteome</keyword>
<evidence type="ECO:0000313" key="14">
    <source>
        <dbReference type="Proteomes" id="UP000270342"/>
    </source>
</evidence>
<dbReference type="GO" id="GO:0016020">
    <property type="term" value="C:membrane"/>
    <property type="evidence" value="ECO:0007669"/>
    <property type="project" value="UniProtKB-SubCell"/>
</dbReference>
<feature type="domain" description="Transposase IS204/IS1001/IS1096/IS1165 DDE" evidence="12">
    <location>
        <begin position="274"/>
        <end position="397"/>
    </location>
</feature>
<dbReference type="Pfam" id="PF01610">
    <property type="entry name" value="DDE_Tnp_ISL3"/>
    <property type="match status" value="1"/>
</dbReference>
<evidence type="ECO:0000256" key="1">
    <source>
        <dbReference type="ARBA" id="ARBA00004141"/>
    </source>
</evidence>
<dbReference type="AlphaFoldDB" id="A0A494Y1U7"/>
<feature type="transmembrane region" description="Helical" evidence="10">
    <location>
        <begin position="171"/>
        <end position="188"/>
    </location>
</feature>
<evidence type="ECO:0000259" key="12">
    <source>
        <dbReference type="Pfam" id="PF01610"/>
    </source>
</evidence>
<dbReference type="InterPro" id="IPR002560">
    <property type="entry name" value="Transposase_DDE"/>
</dbReference>
<comment type="subcellular location">
    <subcellularLocation>
        <location evidence="1">Membrane</location>
        <topology evidence="1">Multi-pass membrane protein</topology>
    </subcellularLocation>
</comment>
<keyword evidence="3 10" id="KW-0812">Transmembrane</keyword>
<proteinExistence type="inferred from homology"/>
<dbReference type="PANTHER" id="PTHR11351:SF33">
    <property type="entry name" value="DELTA-9 FATTY ACID DESATURASE, DESA"/>
    <property type="match status" value="1"/>
</dbReference>
<dbReference type="GO" id="GO:0016717">
    <property type="term" value="F:oxidoreductase activity, acting on paired donors, with oxidation of a pair of donors resulting in the reduction of molecular oxygen to two molecules of water"/>
    <property type="evidence" value="ECO:0007669"/>
    <property type="project" value="InterPro"/>
</dbReference>
<keyword evidence="4" id="KW-0276">Fatty acid metabolism</keyword>
<evidence type="ECO:0000256" key="2">
    <source>
        <dbReference type="ARBA" id="ARBA00008749"/>
    </source>
</evidence>
<feature type="transmembrane region" description="Helical" evidence="10">
    <location>
        <begin position="142"/>
        <end position="165"/>
    </location>
</feature>
<comment type="caution">
    <text evidence="13">The sequence shown here is derived from an EMBL/GenBank/DDBJ whole genome shotgun (WGS) entry which is preliminary data.</text>
</comment>
<sequence length="398" mass="46000">MVYAVTDFLANGLLHFHWWQIVLFTLAITHVTIAGVTIYLHRCQAHRALDLHPIVSHFFRLWLWATTGMLTGQWAAIHRKHHAKCETEDDPHSPQTRGIWKVFLEGAELYRAEAKNEDTLRRYSHGTPDDWIERNLYTRYPILGVSIMMVIDVALFGIVGLTVWAVQMAWIPFWAAGVVNGFGHFWGYRNFNSEDASTNLIPFGILIGGEELHNNHHTYATSAKLSNKWYEFDIGWMYIRLLSFAKLAKVKKVAPTPKLGARKALVDLDTLQVVLANRYEVMASYGKTVKRAYRQELAHLKAFGAREKYLMLKNARNWFHKDTDDLQEPQKQQLPNILEQSTALKTYHEMRGELAAIWARSNTSREQLLQQLQAWCHRAEESGIVALREFAGRLRRYA</sequence>
<evidence type="ECO:0000256" key="6">
    <source>
        <dbReference type="ARBA" id="ARBA00023002"/>
    </source>
</evidence>
<keyword evidence="9 10" id="KW-0472">Membrane</keyword>
<feature type="domain" description="Fatty acid desaturase" evidence="11">
    <location>
        <begin position="18"/>
        <end position="220"/>
    </location>
</feature>
<dbReference type="PANTHER" id="PTHR11351">
    <property type="entry name" value="ACYL-COA DESATURASE"/>
    <property type="match status" value="1"/>
</dbReference>
<keyword evidence="7" id="KW-0408">Iron</keyword>
<dbReference type="Pfam" id="PF00487">
    <property type="entry name" value="FA_desaturase"/>
    <property type="match status" value="1"/>
</dbReference>
<dbReference type="EMBL" id="RBZU01000003">
    <property type="protein sequence ID" value="RKP56734.1"/>
    <property type="molecule type" value="Genomic_DNA"/>
</dbReference>
<dbReference type="Proteomes" id="UP000270342">
    <property type="component" value="Unassembled WGS sequence"/>
</dbReference>
<evidence type="ECO:0000256" key="5">
    <source>
        <dbReference type="ARBA" id="ARBA00022989"/>
    </source>
</evidence>
<evidence type="ECO:0000256" key="4">
    <source>
        <dbReference type="ARBA" id="ARBA00022832"/>
    </source>
</evidence>
<dbReference type="RefSeq" id="WP_121086017.1">
    <property type="nucleotide sequence ID" value="NZ_RBZU01000003.1"/>
</dbReference>
<keyword evidence="8" id="KW-0443">Lipid metabolism</keyword>
<dbReference type="CDD" id="cd03505">
    <property type="entry name" value="Delta9-FADS-like"/>
    <property type="match status" value="1"/>
</dbReference>
<evidence type="ECO:0000256" key="9">
    <source>
        <dbReference type="ARBA" id="ARBA00023136"/>
    </source>
</evidence>
<evidence type="ECO:0000256" key="10">
    <source>
        <dbReference type="SAM" id="Phobius"/>
    </source>
</evidence>
<reference evidence="13 14" key="1">
    <citation type="submission" date="2018-10" db="EMBL/GenBank/DDBJ databases">
        <title>Robbsia sp. DHC34, isolated from soil.</title>
        <authorList>
            <person name="Gao Z.-H."/>
            <person name="Qiu L.-H."/>
        </authorList>
    </citation>
    <scope>NUCLEOTIDE SEQUENCE [LARGE SCALE GENOMIC DNA]</scope>
    <source>
        <strain evidence="13 14">DHC34</strain>
    </source>
</reference>
<feature type="transmembrane region" description="Helical" evidence="10">
    <location>
        <begin position="18"/>
        <end position="40"/>
    </location>
</feature>
<dbReference type="InterPro" id="IPR005804">
    <property type="entry name" value="FA_desaturase_dom"/>
</dbReference>
<dbReference type="OrthoDB" id="9768289at2"/>
<evidence type="ECO:0000256" key="8">
    <source>
        <dbReference type="ARBA" id="ARBA00023098"/>
    </source>
</evidence>
<protein>
    <submittedName>
        <fullName evidence="13">Acyl-CoA desaturase</fullName>
    </submittedName>
</protein>
<organism evidence="13 14">
    <name type="scientific">Pararobbsia silviterrae</name>
    <dbReference type="NCBI Taxonomy" id="1792498"/>
    <lineage>
        <taxon>Bacteria</taxon>
        <taxon>Pseudomonadati</taxon>
        <taxon>Pseudomonadota</taxon>
        <taxon>Betaproteobacteria</taxon>
        <taxon>Burkholderiales</taxon>
        <taxon>Burkholderiaceae</taxon>
        <taxon>Pararobbsia</taxon>
    </lineage>
</organism>
<name>A0A494Y1U7_9BURK</name>
<evidence type="ECO:0000259" key="11">
    <source>
        <dbReference type="Pfam" id="PF00487"/>
    </source>
</evidence>
<evidence type="ECO:0000256" key="3">
    <source>
        <dbReference type="ARBA" id="ARBA00022692"/>
    </source>
</evidence>
<dbReference type="InterPro" id="IPR015876">
    <property type="entry name" value="Acyl-CoA_DS"/>
</dbReference>
<comment type="similarity">
    <text evidence="2">Belongs to the fatty acid desaturase type 2 family.</text>
</comment>